<evidence type="ECO:0000313" key="2">
    <source>
        <dbReference type="EMBL" id="RKW70610.1"/>
    </source>
</evidence>
<proteinExistence type="predicted"/>
<dbReference type="EMBL" id="QQXL01000003">
    <property type="protein sequence ID" value="RKW70610.1"/>
    <property type="molecule type" value="Genomic_DNA"/>
</dbReference>
<comment type="caution">
    <text evidence="2">The sequence shown here is derived from an EMBL/GenBank/DDBJ whole genome shotgun (WGS) entry which is preliminary data.</text>
</comment>
<feature type="domain" description="DUF1023" evidence="1">
    <location>
        <begin position="236"/>
        <end position="276"/>
    </location>
</feature>
<dbReference type="AlphaFoldDB" id="A0A496PJL2"/>
<name>A0A496PJL2_9MICC</name>
<accession>A0A496PJL2</accession>
<evidence type="ECO:0000313" key="3">
    <source>
        <dbReference type="Proteomes" id="UP000273119"/>
    </source>
</evidence>
<reference evidence="2 3" key="1">
    <citation type="submission" date="2018-07" db="EMBL/GenBank/DDBJ databases">
        <title>Arthrobacter sp. nov., isolated from raw cow's milk with high bacterial count.</title>
        <authorList>
            <person name="Hahne J."/>
            <person name="Isele D."/>
            <person name="Lipski A."/>
        </authorList>
    </citation>
    <scope>NUCLEOTIDE SEQUENCE [LARGE SCALE GENOMIC DNA]</scope>
    <source>
        <strain evidence="2 3">JZ R-183</strain>
    </source>
</reference>
<protein>
    <recommendedName>
        <fullName evidence="1">DUF1023 domain-containing protein</fullName>
    </recommendedName>
</protein>
<dbReference type="Proteomes" id="UP000273119">
    <property type="component" value="Unassembled WGS sequence"/>
</dbReference>
<gene>
    <name evidence="2" type="ORF">DWQ67_05675</name>
</gene>
<evidence type="ECO:0000259" key="1">
    <source>
        <dbReference type="Pfam" id="PF06259"/>
    </source>
</evidence>
<dbReference type="InterPro" id="IPR010427">
    <property type="entry name" value="DUF1023"/>
</dbReference>
<sequence>MRPTPIAASQSSARPKNLKYFATTLRANDSTDRRNLDDFQRAWTAFEAACSWVPVEQMTLVSGGTRWRSENGTDATFADTVAAAFEKAGSGGLSNSVLAMIVAEQITGRPGRLFKRSLSSYEEAARQWKKLGLTPGDIRALPLNVQFEIENMGGIPASARNVASRQALDAALKDPEVAYRILGGYRSGFSRQEFDEQLKGLNEGLAEADKVAAVRCSLAENRVAQLVGLRIADKALTASISIGNMDTANNVTVNVPGAQTTLTSMKDQMSAVKSQTLAMRSVGASGLMGSWMGSWMGFARRAGVMPRNG</sequence>
<organism evidence="2 3">
    <name type="scientific">Galactobacter caseinivorans</name>
    <dbReference type="NCBI Taxonomy" id="2676123"/>
    <lineage>
        <taxon>Bacteria</taxon>
        <taxon>Bacillati</taxon>
        <taxon>Actinomycetota</taxon>
        <taxon>Actinomycetes</taxon>
        <taxon>Micrococcales</taxon>
        <taxon>Micrococcaceae</taxon>
        <taxon>Galactobacter</taxon>
    </lineage>
</organism>
<keyword evidence="3" id="KW-1185">Reference proteome</keyword>
<dbReference type="Pfam" id="PF06259">
    <property type="entry name" value="Abhydrolase_8"/>
    <property type="match status" value="1"/>
</dbReference>